<dbReference type="EMBL" id="QGMK01000983">
    <property type="protein sequence ID" value="TVY75673.1"/>
    <property type="molecule type" value="Genomic_DNA"/>
</dbReference>
<dbReference type="PRINTS" id="PR00081">
    <property type="entry name" value="GDHRDH"/>
</dbReference>
<organism evidence="3 4">
    <name type="scientific">Lachnellula suecica</name>
    <dbReference type="NCBI Taxonomy" id="602035"/>
    <lineage>
        <taxon>Eukaryota</taxon>
        <taxon>Fungi</taxon>
        <taxon>Dikarya</taxon>
        <taxon>Ascomycota</taxon>
        <taxon>Pezizomycotina</taxon>
        <taxon>Leotiomycetes</taxon>
        <taxon>Helotiales</taxon>
        <taxon>Lachnaceae</taxon>
        <taxon>Lachnellula</taxon>
    </lineage>
</organism>
<evidence type="ECO:0000256" key="1">
    <source>
        <dbReference type="ARBA" id="ARBA00006484"/>
    </source>
</evidence>
<dbReference type="Proteomes" id="UP000469558">
    <property type="component" value="Unassembled WGS sequence"/>
</dbReference>
<sequence>MSESPSIYTLGTHHDVYPTIDPRTDPALSTSLSGKNAVITGSGRGIGRSIALFFAHAAVKSLTLVALEQNELDETAKQCLAINPSLLILTKAFNVTDATAVEQLMEEVEERFGGCDILACNAGRPPQWLETAESDAGIWWDTVATSLQHSFLFTRFALPGMRKRKGGSIIYTSSSGAHATQGIGSYTIGKLGQVRLAEIIHNENFQKYNIKCFAFNPGAVKTRFFTDFDDKIKGKQLPDRSYIEDGVDGQDKSAKTAIDLFKDATFDTPELLAGFVTILASGSLDFMSGRYLDARIDVGDYVKDKEVILSEDLYKVKLQMPGGLKL</sequence>
<dbReference type="PANTHER" id="PTHR42760">
    <property type="entry name" value="SHORT-CHAIN DEHYDROGENASES/REDUCTASES FAMILY MEMBER"/>
    <property type="match status" value="1"/>
</dbReference>
<evidence type="ECO:0000313" key="3">
    <source>
        <dbReference type="EMBL" id="TVY75673.1"/>
    </source>
</evidence>
<dbReference type="Gene3D" id="3.40.50.720">
    <property type="entry name" value="NAD(P)-binding Rossmann-like Domain"/>
    <property type="match status" value="1"/>
</dbReference>
<dbReference type="CDD" id="cd05233">
    <property type="entry name" value="SDR_c"/>
    <property type="match status" value="1"/>
</dbReference>
<dbReference type="OrthoDB" id="1933717at2759"/>
<accession>A0A8T9C6D9</accession>
<comment type="caution">
    <text evidence="3">The sequence shown here is derived from an EMBL/GenBank/DDBJ whole genome shotgun (WGS) entry which is preliminary data.</text>
</comment>
<dbReference type="PANTHER" id="PTHR42760:SF37">
    <property type="entry name" value="CLAVALDEHYDE DEHYDROGENASE"/>
    <property type="match status" value="1"/>
</dbReference>
<dbReference type="GO" id="GO:0016616">
    <property type="term" value="F:oxidoreductase activity, acting on the CH-OH group of donors, NAD or NADP as acceptor"/>
    <property type="evidence" value="ECO:0007669"/>
    <property type="project" value="TreeGrafter"/>
</dbReference>
<dbReference type="InterPro" id="IPR002347">
    <property type="entry name" value="SDR_fam"/>
</dbReference>
<comment type="similarity">
    <text evidence="1">Belongs to the short-chain dehydrogenases/reductases (SDR) family.</text>
</comment>
<gene>
    <name evidence="3" type="primary">citE_6</name>
    <name evidence="3" type="ORF">LSUE1_G006702</name>
</gene>
<evidence type="ECO:0000313" key="4">
    <source>
        <dbReference type="Proteomes" id="UP000469558"/>
    </source>
</evidence>
<dbReference type="Pfam" id="PF00106">
    <property type="entry name" value="adh_short"/>
    <property type="match status" value="1"/>
</dbReference>
<reference evidence="3 4" key="1">
    <citation type="submission" date="2018-05" db="EMBL/GenBank/DDBJ databases">
        <title>Genome sequencing and assembly of the regulated plant pathogen Lachnellula willkommii and related sister species for the development of diagnostic species identification markers.</title>
        <authorList>
            <person name="Giroux E."/>
            <person name="Bilodeau G."/>
        </authorList>
    </citation>
    <scope>NUCLEOTIDE SEQUENCE [LARGE SCALE GENOMIC DNA]</scope>
    <source>
        <strain evidence="3 4">CBS 268.59</strain>
    </source>
</reference>
<evidence type="ECO:0000256" key="2">
    <source>
        <dbReference type="ARBA" id="ARBA00023002"/>
    </source>
</evidence>
<proteinExistence type="inferred from homology"/>
<keyword evidence="2" id="KW-0560">Oxidoreductase</keyword>
<keyword evidence="4" id="KW-1185">Reference proteome</keyword>
<dbReference type="AlphaFoldDB" id="A0A8T9C6D9"/>
<dbReference type="InterPro" id="IPR036291">
    <property type="entry name" value="NAD(P)-bd_dom_sf"/>
</dbReference>
<name>A0A8T9C6D9_9HELO</name>
<dbReference type="SUPFAM" id="SSF51735">
    <property type="entry name" value="NAD(P)-binding Rossmann-fold domains"/>
    <property type="match status" value="1"/>
</dbReference>
<protein>
    <submittedName>
        <fullName evidence="3">Short chain dehydrogenase citE</fullName>
    </submittedName>
</protein>